<evidence type="ECO:0000313" key="3">
    <source>
        <dbReference type="EMBL" id="SMA49994.1"/>
    </source>
</evidence>
<keyword evidence="4" id="KW-1185">Reference proteome</keyword>
<feature type="compositionally biased region" description="Polar residues" evidence="2">
    <location>
        <begin position="284"/>
        <end position="298"/>
    </location>
</feature>
<feature type="compositionally biased region" description="Acidic residues" evidence="2">
    <location>
        <begin position="250"/>
        <end position="260"/>
    </location>
</feature>
<dbReference type="EMBL" id="FWPT01000010">
    <property type="protein sequence ID" value="SMA49994.1"/>
    <property type="molecule type" value="Genomic_DNA"/>
</dbReference>
<keyword evidence="1" id="KW-0175">Coiled coil</keyword>
<proteinExistence type="predicted"/>
<protein>
    <recommendedName>
        <fullName evidence="5">Thymidine phosphorylase</fullName>
    </recommendedName>
</protein>
<dbReference type="Pfam" id="PF07793">
    <property type="entry name" value="DUF1631"/>
    <property type="match status" value="1"/>
</dbReference>
<name>A0A1X7ANW2_9GAMM</name>
<evidence type="ECO:0008006" key="5">
    <source>
        <dbReference type="Google" id="ProtNLM"/>
    </source>
</evidence>
<dbReference type="RefSeq" id="WP_165767332.1">
    <property type="nucleotide sequence ID" value="NZ_CBCSCN010000005.1"/>
</dbReference>
<sequence length="822" mass="91868">MAGKDANIIRLDASCELPPPDEVPAQIIPVRTQTIDYIRHLLPPLFDQADDTLFMMSGHATLHGEQTLLFDGMRTLRVQKQAVSDRFLSGLARWFEPGKHLNEGESEQALTEVRSDNLALVGEEDLEEQLAIAGLLDRVQHGESGKQLKLLNNRLTSLYQLDSLALKNSPVGPVAAGRVFLSALQPLELPLKVRLVVLKIFEQSYLSDIENFYRKTNNELRDQGVCPELEKELRQQRAQATREANGCDKEDSEQIEEPSEVDNPIPKPEPSPVSTSSEPAKTNPVASSSRPNESTTASELEQMELMELLSVIQSRQPEIEEGGIVPASPSLRETMDIALAGVHGKKALNLHDNELIDMVSMLFEFIMDDHELSAHIKSLIGRLQVPVLKLAIIDKQFLSKRSHPARQLLNGLASAGTQVLRQGEAQGKRLGNKVEQIVSTILREFATDISLFERALKSFEEFLQQEKQRLGRLEKRQKKAEEARNRSEMLRVQVQDTLDHKLKGQDIPKKVMPLVYEAWGSYLFITALKKGDESTSWERALRVVDHIVASLQPLTPDSEQRRRAMLPKLYETIELALKSITYDPCLTELYLKELKSVHSALIKNVEQLSQNEDQLLENVAALEQISESKLSPHVSDAPSLSKQPSDNHVEKEPLVAPQKNKPAEAKSLVTEPAKANFNELLNTWQNDQDDKPESSEELFDEDDAECIVLESVEGDLDFSVIEDPVVKDDGLSDLAVGDEVIFAGGEKDVRFRLAEITHDGRYLFENANGLRVAEKSRSELRLAVKKGVIKLVSTTESKGGEAVFDRALKSVIGNFKLFGDKK</sequence>
<feature type="coiled-coil region" evidence="1">
    <location>
        <begin position="456"/>
        <end position="493"/>
    </location>
</feature>
<dbReference type="Proteomes" id="UP000196573">
    <property type="component" value="Unassembled WGS sequence"/>
</dbReference>
<evidence type="ECO:0000313" key="4">
    <source>
        <dbReference type="Proteomes" id="UP000196573"/>
    </source>
</evidence>
<gene>
    <name evidence="3" type="ORF">EHSB41UT_03785</name>
</gene>
<dbReference type="AlphaFoldDB" id="A0A1X7ANW2"/>
<feature type="coiled-coil region" evidence="1">
    <location>
        <begin position="591"/>
        <end position="625"/>
    </location>
</feature>
<organism evidence="3 4">
    <name type="scientific">Parendozoicomonas haliclonae</name>
    <dbReference type="NCBI Taxonomy" id="1960125"/>
    <lineage>
        <taxon>Bacteria</taxon>
        <taxon>Pseudomonadati</taxon>
        <taxon>Pseudomonadota</taxon>
        <taxon>Gammaproteobacteria</taxon>
        <taxon>Oceanospirillales</taxon>
        <taxon>Endozoicomonadaceae</taxon>
        <taxon>Parendozoicomonas</taxon>
    </lineage>
</organism>
<evidence type="ECO:0000256" key="2">
    <source>
        <dbReference type="SAM" id="MobiDB-lite"/>
    </source>
</evidence>
<dbReference type="InterPro" id="IPR012434">
    <property type="entry name" value="DUF1631"/>
</dbReference>
<feature type="region of interest" description="Disordered" evidence="2">
    <location>
        <begin position="236"/>
        <end position="298"/>
    </location>
</feature>
<feature type="region of interest" description="Disordered" evidence="2">
    <location>
        <begin position="630"/>
        <end position="666"/>
    </location>
</feature>
<evidence type="ECO:0000256" key="1">
    <source>
        <dbReference type="SAM" id="Coils"/>
    </source>
</evidence>
<accession>A0A1X7ANW2</accession>
<reference evidence="3 4" key="1">
    <citation type="submission" date="2017-03" db="EMBL/GenBank/DDBJ databases">
        <authorList>
            <person name="Afonso C.L."/>
            <person name="Miller P.J."/>
            <person name="Scott M.A."/>
            <person name="Spackman E."/>
            <person name="Goraichik I."/>
            <person name="Dimitrov K.M."/>
            <person name="Suarez D.L."/>
            <person name="Swayne D.E."/>
        </authorList>
    </citation>
    <scope>NUCLEOTIDE SEQUENCE [LARGE SCALE GENOMIC DNA]</scope>
    <source>
        <strain evidence="3">SB41UT1</strain>
    </source>
</reference>